<dbReference type="PIRSF" id="PIRSF001220">
    <property type="entry name" value="L-ASNase_gatD"/>
    <property type="match status" value="1"/>
</dbReference>
<protein>
    <recommendedName>
        <fullName evidence="1">L-asparaginase N-terminal domain-containing protein</fullName>
    </recommendedName>
</protein>
<dbReference type="PATRIC" id="fig|981333.9.peg.184"/>
<reference evidence="2 3" key="1">
    <citation type="submission" date="2013-02" db="EMBL/GenBank/DDBJ databases">
        <title>The Genome Sequence of Acinetobacter parvus CIP 108168.</title>
        <authorList>
            <consortium name="The Broad Institute Genome Sequencing Platform"/>
            <consortium name="The Broad Institute Genome Sequencing Center for Infectious Disease"/>
            <person name="Cerqueira G."/>
            <person name="Feldgarden M."/>
            <person name="Courvalin P."/>
            <person name="Perichon B."/>
            <person name="Grillot-Courvalin C."/>
            <person name="Clermont D."/>
            <person name="Rocha E."/>
            <person name="Yoon E.-J."/>
            <person name="Nemec A."/>
            <person name="Walker B."/>
            <person name="Young S.K."/>
            <person name="Zeng Q."/>
            <person name="Gargeya S."/>
            <person name="Fitzgerald M."/>
            <person name="Haas B."/>
            <person name="Abouelleil A."/>
            <person name="Alvarado L."/>
            <person name="Arachchi H.M."/>
            <person name="Berlin A.M."/>
            <person name="Chapman S.B."/>
            <person name="Dewar J."/>
            <person name="Goldberg J."/>
            <person name="Griggs A."/>
            <person name="Gujja S."/>
            <person name="Hansen M."/>
            <person name="Howarth C."/>
            <person name="Imamovic A."/>
            <person name="Larimer J."/>
            <person name="McCowan C."/>
            <person name="Murphy C."/>
            <person name="Neiman D."/>
            <person name="Pearson M."/>
            <person name="Priest M."/>
            <person name="Roberts A."/>
            <person name="Saif S."/>
            <person name="Shea T."/>
            <person name="Sisk P."/>
            <person name="Sykes S."/>
            <person name="Wortman J."/>
            <person name="Nusbaum C."/>
            <person name="Birren B."/>
        </authorList>
    </citation>
    <scope>NUCLEOTIDE SEQUENCE [LARGE SCALE GENOMIC DNA]</scope>
    <source>
        <strain evidence="2 3">CIP 108168</strain>
    </source>
</reference>
<dbReference type="AlphaFoldDB" id="N8RQI2"/>
<dbReference type="InterPro" id="IPR037152">
    <property type="entry name" value="L-asparaginase_N_sf"/>
</dbReference>
<gene>
    <name evidence="2" type="ORF">F988_00191</name>
</gene>
<evidence type="ECO:0000259" key="1">
    <source>
        <dbReference type="Pfam" id="PF00710"/>
    </source>
</evidence>
<dbReference type="InterPro" id="IPR027474">
    <property type="entry name" value="L-asparaginase_N"/>
</dbReference>
<dbReference type="PANTHER" id="PTHR11707:SF28">
    <property type="entry name" value="60 KDA LYSOPHOSPHOLIPASE"/>
    <property type="match status" value="1"/>
</dbReference>
<dbReference type="InterPro" id="IPR027473">
    <property type="entry name" value="L-asparaginase_C"/>
</dbReference>
<organism evidence="2 3">
    <name type="scientific">Acinetobacter parvus DSM 16617 = CIP 108168</name>
    <dbReference type="NCBI Taxonomy" id="981333"/>
    <lineage>
        <taxon>Bacteria</taxon>
        <taxon>Pseudomonadati</taxon>
        <taxon>Pseudomonadota</taxon>
        <taxon>Gammaproteobacteria</taxon>
        <taxon>Moraxellales</taxon>
        <taxon>Moraxellaceae</taxon>
        <taxon>Acinetobacter</taxon>
    </lineage>
</organism>
<comment type="caution">
    <text evidence="2">The sequence shown here is derived from an EMBL/GenBank/DDBJ whole genome shotgun (WGS) entry which is preliminary data.</text>
</comment>
<dbReference type="Gene3D" id="3.40.50.40">
    <property type="match status" value="1"/>
</dbReference>
<dbReference type="RefSeq" id="WP_004680567.1">
    <property type="nucleotide sequence ID" value="NZ_KB849210.1"/>
</dbReference>
<evidence type="ECO:0000313" key="2">
    <source>
        <dbReference type="EMBL" id="ENU37613.1"/>
    </source>
</evidence>
<dbReference type="Gene3D" id="3.40.50.1170">
    <property type="entry name" value="L-asparaginase, N-terminal domain"/>
    <property type="match status" value="1"/>
</dbReference>
<dbReference type="PIRSF" id="PIRSF500176">
    <property type="entry name" value="L_ASNase"/>
    <property type="match status" value="1"/>
</dbReference>
<dbReference type="GeneID" id="99691551"/>
<dbReference type="InterPro" id="IPR036152">
    <property type="entry name" value="Asp/glu_Ase-like_sf"/>
</dbReference>
<keyword evidence="3" id="KW-1185">Reference proteome</keyword>
<dbReference type="SFLD" id="SFLDS00057">
    <property type="entry name" value="Glutaminase/Asparaginase"/>
    <property type="match status" value="1"/>
</dbReference>
<dbReference type="GO" id="GO:0004067">
    <property type="term" value="F:asparaginase activity"/>
    <property type="evidence" value="ECO:0007669"/>
    <property type="project" value="UniProtKB-UniRule"/>
</dbReference>
<dbReference type="PROSITE" id="PS51257">
    <property type="entry name" value="PROKAR_LIPOPROTEIN"/>
    <property type="match status" value="1"/>
</dbReference>
<dbReference type="PROSITE" id="PS51732">
    <property type="entry name" value="ASN_GLN_ASE_3"/>
    <property type="match status" value="1"/>
</dbReference>
<dbReference type="InterPro" id="IPR006034">
    <property type="entry name" value="Asparaginase/glutaminase-like"/>
</dbReference>
<dbReference type="EMBL" id="APOM01000005">
    <property type="protein sequence ID" value="ENU37613.1"/>
    <property type="molecule type" value="Genomic_DNA"/>
</dbReference>
<dbReference type="Pfam" id="PF00710">
    <property type="entry name" value="Asparaginase"/>
    <property type="match status" value="1"/>
</dbReference>
<evidence type="ECO:0000313" key="3">
    <source>
        <dbReference type="Proteomes" id="UP000023776"/>
    </source>
</evidence>
<dbReference type="SMART" id="SM00870">
    <property type="entry name" value="Asparaginase"/>
    <property type="match status" value="1"/>
</dbReference>
<dbReference type="SUPFAM" id="SSF53774">
    <property type="entry name" value="Glutaminase/Asparaginase"/>
    <property type="match status" value="1"/>
</dbReference>
<sequence>MQKIALIYMGGTFGCIGEPLMPMPEQAFLPLLEKVIPPHLQVECFAAPSIKDSSACTAVDWLQLIQQIQQLQHNNYQYFVIIHGTDTLSYAAATLARFLGDSCHAIITGSQYPLLNIEGNDTREFTDALGNLYLALEQVLKLPEGVYLAFHQQVFHAQTTLKVHTTELDAFTGIPATKECLTSTNQFIVKDDHITQAAQLCVLNLMLQPIPQQQLILQLKNILAAPPQFLVLQGFGTGNIAVNDEILALFEDLYHQKCLSIVSSQVTFGQLDQRYAVSSWMQSARVLINDCHSHADLYAKTLQMYLKYPTHDQRFEHWHHHSH</sequence>
<dbReference type="Proteomes" id="UP000023776">
    <property type="component" value="Unassembled WGS sequence"/>
</dbReference>
<name>N8RQI2_9GAMM</name>
<dbReference type="HOGENOM" id="CLU_862296_0_0_6"/>
<proteinExistence type="predicted"/>
<dbReference type="PANTHER" id="PTHR11707">
    <property type="entry name" value="L-ASPARAGINASE"/>
    <property type="match status" value="1"/>
</dbReference>
<accession>N8RQI2</accession>
<feature type="domain" description="L-asparaginase N-terminal" evidence="1">
    <location>
        <begin position="3"/>
        <end position="178"/>
    </location>
</feature>